<dbReference type="Gene3D" id="3.30.70.270">
    <property type="match status" value="1"/>
</dbReference>
<sequence>MACTHTKVNGSLEQTKAVFSCLNVKQRVMNETTNKSMEGQPRAQMDDVIVKNINTEDLLLNIQEAFNQFRAAKMKLNPKRCSSSIKEWQCLKYLFIKQGMEYDLLKAEASPRLPKILKGCGKALTLSWIPRDFIGENAPEFLKKQSVIHVSCNHCKENSCDTINRKRKNTKDGSIFGLMAISPEDKKNTHVPRLKLEITSNIVDYKVLPMDIRSAKGVVSRSFEDRQLAVNQCLGITVESFESFETYMEHGRGSQKEKTCSLYKSATITFTGVTK</sequence>
<evidence type="ECO:0000313" key="1">
    <source>
        <dbReference type="EMBL" id="PWA79450.1"/>
    </source>
</evidence>
<gene>
    <name evidence="1" type="ORF">CTI12_AA206550</name>
</gene>
<name>A0A2U1P196_ARTAN</name>
<accession>A0A2U1P196</accession>
<organism evidence="1 2">
    <name type="scientific">Artemisia annua</name>
    <name type="common">Sweet wormwood</name>
    <dbReference type="NCBI Taxonomy" id="35608"/>
    <lineage>
        <taxon>Eukaryota</taxon>
        <taxon>Viridiplantae</taxon>
        <taxon>Streptophyta</taxon>
        <taxon>Embryophyta</taxon>
        <taxon>Tracheophyta</taxon>
        <taxon>Spermatophyta</taxon>
        <taxon>Magnoliopsida</taxon>
        <taxon>eudicotyledons</taxon>
        <taxon>Gunneridae</taxon>
        <taxon>Pentapetalae</taxon>
        <taxon>asterids</taxon>
        <taxon>campanulids</taxon>
        <taxon>Asterales</taxon>
        <taxon>Asteraceae</taxon>
        <taxon>Asteroideae</taxon>
        <taxon>Anthemideae</taxon>
        <taxon>Artemisiinae</taxon>
        <taxon>Artemisia</taxon>
    </lineage>
</organism>
<protein>
    <submittedName>
        <fullName evidence="1">Retroelement</fullName>
    </submittedName>
</protein>
<dbReference type="EMBL" id="PKPP01001852">
    <property type="protein sequence ID" value="PWA79450.1"/>
    <property type="molecule type" value="Genomic_DNA"/>
</dbReference>
<reference evidence="1 2" key="1">
    <citation type="journal article" date="2018" name="Mol. Plant">
        <title>The genome of Artemisia annua provides insight into the evolution of Asteraceae family and artemisinin biosynthesis.</title>
        <authorList>
            <person name="Shen Q."/>
            <person name="Zhang L."/>
            <person name="Liao Z."/>
            <person name="Wang S."/>
            <person name="Yan T."/>
            <person name="Shi P."/>
            <person name="Liu M."/>
            <person name="Fu X."/>
            <person name="Pan Q."/>
            <person name="Wang Y."/>
            <person name="Lv Z."/>
            <person name="Lu X."/>
            <person name="Zhang F."/>
            <person name="Jiang W."/>
            <person name="Ma Y."/>
            <person name="Chen M."/>
            <person name="Hao X."/>
            <person name="Li L."/>
            <person name="Tang Y."/>
            <person name="Lv G."/>
            <person name="Zhou Y."/>
            <person name="Sun X."/>
            <person name="Brodelius P.E."/>
            <person name="Rose J.K.C."/>
            <person name="Tang K."/>
        </authorList>
    </citation>
    <scope>NUCLEOTIDE SEQUENCE [LARGE SCALE GENOMIC DNA]</scope>
    <source>
        <strain evidence="2">cv. Huhao1</strain>
        <tissue evidence="1">Leaf</tissue>
    </source>
</reference>
<proteinExistence type="predicted"/>
<dbReference type="AlphaFoldDB" id="A0A2U1P196"/>
<dbReference type="Proteomes" id="UP000245207">
    <property type="component" value="Unassembled WGS sequence"/>
</dbReference>
<keyword evidence="2" id="KW-1185">Reference proteome</keyword>
<comment type="caution">
    <text evidence="1">The sequence shown here is derived from an EMBL/GenBank/DDBJ whole genome shotgun (WGS) entry which is preliminary data.</text>
</comment>
<evidence type="ECO:0000313" key="2">
    <source>
        <dbReference type="Proteomes" id="UP000245207"/>
    </source>
</evidence>
<dbReference type="InterPro" id="IPR043128">
    <property type="entry name" value="Rev_trsase/Diguanyl_cyclase"/>
</dbReference>